<keyword evidence="3" id="KW-1185">Reference proteome</keyword>
<keyword evidence="1" id="KW-0812">Transmembrane</keyword>
<keyword evidence="1" id="KW-1133">Transmembrane helix</keyword>
<keyword evidence="1" id="KW-0472">Membrane</keyword>
<dbReference type="STRING" id="213810.RUM_04890"/>
<organism evidence="2 3">
    <name type="scientific">Ruminococcus champanellensis (strain DSM 18848 / JCM 17042 / KCTC 15320 / 18P13)</name>
    <dbReference type="NCBI Taxonomy" id="213810"/>
    <lineage>
        <taxon>Bacteria</taxon>
        <taxon>Bacillati</taxon>
        <taxon>Bacillota</taxon>
        <taxon>Clostridia</taxon>
        <taxon>Eubacteriales</taxon>
        <taxon>Oscillospiraceae</taxon>
        <taxon>Ruminococcus</taxon>
    </lineage>
</organism>
<dbReference type="KEGG" id="rch:RUM_04890"/>
<reference evidence="2" key="1">
    <citation type="submission" date="2010-03" db="EMBL/GenBank/DDBJ databases">
        <title>The genome sequence of Ruminococcus sp. 18P13.</title>
        <authorList>
            <consortium name="metaHIT consortium -- http://www.metahit.eu/"/>
            <person name="Pajon A."/>
            <person name="Turner K."/>
            <person name="Parkhill J."/>
            <person name="Bernalier A."/>
        </authorList>
    </citation>
    <scope>NUCLEOTIDE SEQUENCE [LARGE SCALE GENOMIC DNA]</scope>
    <source>
        <strain evidence="2">Type strain: 18P13</strain>
    </source>
</reference>
<name>D4LAS2_RUMC1</name>
<dbReference type="AlphaFoldDB" id="D4LAS2"/>
<evidence type="ECO:0000313" key="2">
    <source>
        <dbReference type="EMBL" id="CBL16717.1"/>
    </source>
</evidence>
<dbReference type="EMBL" id="FP929052">
    <property type="protein sequence ID" value="CBL16717.1"/>
    <property type="molecule type" value="Genomic_DNA"/>
</dbReference>
<evidence type="ECO:0000256" key="1">
    <source>
        <dbReference type="SAM" id="Phobius"/>
    </source>
</evidence>
<feature type="transmembrane region" description="Helical" evidence="1">
    <location>
        <begin position="71"/>
        <end position="99"/>
    </location>
</feature>
<dbReference type="HOGENOM" id="CLU_2303950_0_0_9"/>
<sequence length="100" mass="11133">MFLEFMSLALSFMTLEELAHKLSEPILETLIIVIVFVLIPQYILGAVLLARGCSACSREGRTAHAIALQCIGVILLLPMMLFVLFQPISFLVSILFIFFA</sequence>
<dbReference type="Proteomes" id="UP000007054">
    <property type="component" value="Chromosome"/>
</dbReference>
<reference evidence="2" key="2">
    <citation type="submission" date="2010-03" db="EMBL/GenBank/DDBJ databases">
        <authorList>
            <person name="Pajon A."/>
        </authorList>
    </citation>
    <scope>NUCLEOTIDE SEQUENCE</scope>
    <source>
        <strain evidence="2">Type strain: 18P13</strain>
    </source>
</reference>
<accession>D4LAS2</accession>
<proteinExistence type="predicted"/>
<dbReference type="BioCyc" id="RCHA213810:RUM_RS02365-MONOMER"/>
<protein>
    <submittedName>
        <fullName evidence="2">Uncharacterized protein</fullName>
    </submittedName>
</protein>
<gene>
    <name evidence="2" type="ordered locus">RUM_04890</name>
</gene>
<feature type="transmembrane region" description="Helical" evidence="1">
    <location>
        <begin position="29"/>
        <end position="50"/>
    </location>
</feature>
<evidence type="ECO:0000313" key="3">
    <source>
        <dbReference type="Proteomes" id="UP000007054"/>
    </source>
</evidence>